<dbReference type="PANTHER" id="PTHR44200:SF1">
    <property type="entry name" value="DNAJ HOMOLOG SUBFAMILY C MEMBER 7"/>
    <property type="match status" value="1"/>
</dbReference>
<dbReference type="InterPro" id="IPR019734">
    <property type="entry name" value="TPR_rpt"/>
</dbReference>
<protein>
    <submittedName>
        <fullName evidence="3">Chaperone protein DnaJ</fullName>
    </submittedName>
</protein>
<dbReference type="InterPro" id="IPR036869">
    <property type="entry name" value="J_dom_sf"/>
</dbReference>
<dbReference type="SUPFAM" id="SSF46565">
    <property type="entry name" value="Chaperone J-domain"/>
    <property type="match status" value="1"/>
</dbReference>
<dbReference type="VEuPathDB" id="GiardiaDB:GMRT_11445"/>
<dbReference type="Gene3D" id="1.25.40.10">
    <property type="entry name" value="Tetratricopeptide repeat domain"/>
    <property type="match status" value="2"/>
</dbReference>
<keyword evidence="4" id="KW-1185">Reference proteome</keyword>
<keyword evidence="1" id="KW-0802">TPR repeat</keyword>
<dbReference type="OrthoDB" id="10250354at2759"/>
<dbReference type="Gene3D" id="1.10.287.110">
    <property type="entry name" value="DnaJ domain"/>
    <property type="match status" value="1"/>
</dbReference>
<dbReference type="CDD" id="cd06257">
    <property type="entry name" value="DnaJ"/>
    <property type="match status" value="1"/>
</dbReference>
<dbReference type="PROSITE" id="PS50076">
    <property type="entry name" value="DNAJ_2"/>
    <property type="match status" value="1"/>
</dbReference>
<dbReference type="Pfam" id="PF00226">
    <property type="entry name" value="DnaJ"/>
    <property type="match status" value="1"/>
</dbReference>
<accession>A0A4Z1TB38</accession>
<proteinExistence type="predicted"/>
<dbReference type="PROSITE" id="PS50005">
    <property type="entry name" value="TPR"/>
    <property type="match status" value="1"/>
</dbReference>
<reference evidence="3 4" key="1">
    <citation type="submission" date="2019-05" db="EMBL/GenBank/DDBJ databases">
        <title>The compact genome of Giardia muris reveals important steps in the evolution of intestinal protozoan parasites.</title>
        <authorList>
            <person name="Xu F."/>
            <person name="Jimenez-Gonzalez A."/>
            <person name="Einarsson E."/>
            <person name="Astvaldsson A."/>
            <person name="Peirasmaki D."/>
            <person name="Eckmann L."/>
            <person name="Andersson J.O."/>
            <person name="Svard S.G."/>
            <person name="Jerlstrom-Hultqvist J."/>
        </authorList>
    </citation>
    <scope>NUCLEOTIDE SEQUENCE [LARGE SCALE GENOMIC DNA]</scope>
    <source>
        <strain evidence="3 4">Roberts-Thomson</strain>
    </source>
</reference>
<feature type="repeat" description="TPR" evidence="1">
    <location>
        <begin position="40"/>
        <end position="73"/>
    </location>
</feature>
<organism evidence="3 4">
    <name type="scientific">Giardia muris</name>
    <dbReference type="NCBI Taxonomy" id="5742"/>
    <lineage>
        <taxon>Eukaryota</taxon>
        <taxon>Metamonada</taxon>
        <taxon>Diplomonadida</taxon>
        <taxon>Hexamitidae</taxon>
        <taxon>Giardiinae</taxon>
        <taxon>Giardia</taxon>
    </lineage>
</organism>
<evidence type="ECO:0000259" key="2">
    <source>
        <dbReference type="PROSITE" id="PS50076"/>
    </source>
</evidence>
<dbReference type="InterPro" id="IPR011990">
    <property type="entry name" value="TPR-like_helical_dom_sf"/>
</dbReference>
<evidence type="ECO:0000313" key="4">
    <source>
        <dbReference type="Proteomes" id="UP000315496"/>
    </source>
</evidence>
<dbReference type="PRINTS" id="PR00625">
    <property type="entry name" value="JDOMAIN"/>
</dbReference>
<dbReference type="PANTHER" id="PTHR44200">
    <property type="entry name" value="DNAJ HOMOLOG SUBFAMILY C MEMBER 7"/>
    <property type="match status" value="1"/>
</dbReference>
<dbReference type="EMBL" id="VDLU01000001">
    <property type="protein sequence ID" value="TNJ29749.1"/>
    <property type="molecule type" value="Genomic_DNA"/>
</dbReference>
<dbReference type="SMART" id="SM00271">
    <property type="entry name" value="DnaJ"/>
    <property type="match status" value="1"/>
</dbReference>
<dbReference type="Pfam" id="PF13181">
    <property type="entry name" value="TPR_8"/>
    <property type="match status" value="1"/>
</dbReference>
<dbReference type="InterPro" id="IPR052758">
    <property type="entry name" value="SRC_co-chaperone"/>
</dbReference>
<comment type="caution">
    <text evidence="3">The sequence shown here is derived from an EMBL/GenBank/DDBJ whole genome shotgun (WGS) entry which is preliminary data.</text>
</comment>
<dbReference type="SMART" id="SM00028">
    <property type="entry name" value="TPR"/>
    <property type="match status" value="4"/>
</dbReference>
<feature type="domain" description="J" evidence="2">
    <location>
        <begin position="474"/>
        <end position="544"/>
    </location>
</feature>
<sequence length="610" mass="66890">MTREREAEEIKIRANAAFGKKQYQEAIRLYGEAITLHPTAIYYSNRAACYLQLKQWDKALTDTREAVKLDPTYAKGKVRHVEALIRVGCGDEALRYANELYSAEGSTKNHELVENATRCKELSEGSGTLFLDHLNQGALTLARGWLSVAAQISSGTVVLASTEERSKSEAKQDEVDLQWCELIESISTVRDQACAIFSQITSDSKFLRNEMLGYSVDPLLYVYQRLLTKCISDVCDVGVRLGLDGFPGQEVDEKGDRKPLPNYVGNALSELQRIGRSSQPMYCALLASAMLLGEANISDVDSVLMRAGQAPGAGEFQLPQFSRCIKEYISQKDAGSSSFKANKFDTALVRFNSALKAIMDPSTLSSESLSGLAAMIYLALRQSAAAVLSNAGMCLNKLRQNGKALAYLRAAILIDPSYYKAHIRAANIYKEQGMLLECIRECGYAISIDENGSKGCQELAKQCQADAVKYSRPDYYAWLNVPRTIDPTSNEYSSAYRKACLKWHPDRHRDPVKKRFAQIKFRQVQEADSILKDPQKRRIYDSGGNPAAGGAEGAGVPMSMNMGGMGIDIGSIFSSMFGGGMPGGNVRIQFATSSGGRGGPGIDLSQFFSF</sequence>
<evidence type="ECO:0000313" key="3">
    <source>
        <dbReference type="EMBL" id="TNJ29749.1"/>
    </source>
</evidence>
<name>A0A4Z1TB38_GIAMU</name>
<evidence type="ECO:0000256" key="1">
    <source>
        <dbReference type="PROSITE-ProRule" id="PRU00339"/>
    </source>
</evidence>
<dbReference type="Proteomes" id="UP000315496">
    <property type="component" value="Chromosome 1"/>
</dbReference>
<gene>
    <name evidence="3" type="ORF">GMRT_11445</name>
</gene>
<dbReference type="AlphaFoldDB" id="A0A4Z1TB38"/>
<dbReference type="InterPro" id="IPR001623">
    <property type="entry name" value="DnaJ_domain"/>
</dbReference>
<dbReference type="Pfam" id="PF00515">
    <property type="entry name" value="TPR_1"/>
    <property type="match status" value="1"/>
</dbReference>
<dbReference type="SUPFAM" id="SSF48452">
    <property type="entry name" value="TPR-like"/>
    <property type="match status" value="2"/>
</dbReference>